<name>A0A380MJS3_9GAMM</name>
<dbReference type="AlphaFoldDB" id="A0A380MJS3"/>
<accession>A0A380MJS3</accession>
<evidence type="ECO:0000256" key="1">
    <source>
        <dbReference type="SAM" id="Phobius"/>
    </source>
</evidence>
<keyword evidence="3" id="KW-1185">Reference proteome</keyword>
<sequence>MQFLNKVDFIIIVLVIFIPILFSIIFIFKYIRVTFLKYVFSTFFILAICIVLYIMYCYINPKKLTHYCIDRECISIVIRYGDSGINSPIYLRIYDKKIFARLQLEINDYIEFIFEGNVFVSNILFDNKINILSSSLVEWTNSVADNVYFSDKILAIDSFPDGYIEISDLWRDYGSKLMY</sequence>
<feature type="transmembrane region" description="Helical" evidence="1">
    <location>
        <begin position="7"/>
        <end position="32"/>
    </location>
</feature>
<keyword evidence="1" id="KW-0812">Transmembrane</keyword>
<evidence type="ECO:0000313" key="2">
    <source>
        <dbReference type="EMBL" id="SUO92148.1"/>
    </source>
</evidence>
<organism evidence="2 3">
    <name type="scientific">Suttonella indologenes</name>
    <dbReference type="NCBI Taxonomy" id="13276"/>
    <lineage>
        <taxon>Bacteria</taxon>
        <taxon>Pseudomonadati</taxon>
        <taxon>Pseudomonadota</taxon>
        <taxon>Gammaproteobacteria</taxon>
        <taxon>Cardiobacteriales</taxon>
        <taxon>Cardiobacteriaceae</taxon>
        <taxon>Suttonella</taxon>
    </lineage>
</organism>
<keyword evidence="1" id="KW-0472">Membrane</keyword>
<gene>
    <name evidence="2" type="ORF">NCTC10717_00398</name>
</gene>
<evidence type="ECO:0000313" key="3">
    <source>
        <dbReference type="Proteomes" id="UP000254575"/>
    </source>
</evidence>
<dbReference type="EMBL" id="UHIA01000003">
    <property type="protein sequence ID" value="SUO92148.1"/>
    <property type="molecule type" value="Genomic_DNA"/>
</dbReference>
<feature type="transmembrane region" description="Helical" evidence="1">
    <location>
        <begin position="38"/>
        <end position="59"/>
    </location>
</feature>
<reference evidence="2 3" key="1">
    <citation type="submission" date="2018-06" db="EMBL/GenBank/DDBJ databases">
        <authorList>
            <consortium name="Pathogen Informatics"/>
            <person name="Doyle S."/>
        </authorList>
    </citation>
    <scope>NUCLEOTIDE SEQUENCE [LARGE SCALE GENOMIC DNA]</scope>
    <source>
        <strain evidence="2 3">NCTC10717</strain>
    </source>
</reference>
<keyword evidence="1" id="KW-1133">Transmembrane helix</keyword>
<protein>
    <submittedName>
        <fullName evidence="2">Uncharacterized protein</fullName>
    </submittedName>
</protein>
<dbReference type="Proteomes" id="UP000254575">
    <property type="component" value="Unassembled WGS sequence"/>
</dbReference>
<proteinExistence type="predicted"/>